<keyword evidence="4" id="KW-1185">Reference proteome</keyword>
<dbReference type="Proteomes" id="UP000011083">
    <property type="component" value="Unassembled WGS sequence"/>
</dbReference>
<dbReference type="KEGG" id="acan:ACA1_036910"/>
<evidence type="ECO:0000259" key="2">
    <source>
        <dbReference type="PROSITE" id="PS50105"/>
    </source>
</evidence>
<dbReference type="SUPFAM" id="SSF47769">
    <property type="entry name" value="SAM/Pointed domain"/>
    <property type="match status" value="1"/>
</dbReference>
<dbReference type="VEuPathDB" id="AmoebaDB:ACA1_036910"/>
<reference evidence="3 4" key="1">
    <citation type="journal article" date="2013" name="Genome Biol.">
        <title>Genome of Acanthamoeba castellanii highlights extensive lateral gene transfer and early evolution of tyrosine kinase signaling.</title>
        <authorList>
            <person name="Clarke M."/>
            <person name="Lohan A.J."/>
            <person name="Liu B."/>
            <person name="Lagkouvardos I."/>
            <person name="Roy S."/>
            <person name="Zafar N."/>
            <person name="Bertelli C."/>
            <person name="Schilde C."/>
            <person name="Kianianmomeni A."/>
            <person name="Burglin T.R."/>
            <person name="Frech C."/>
            <person name="Turcotte B."/>
            <person name="Kopec K.O."/>
            <person name="Synnott J.M."/>
            <person name="Choo C."/>
            <person name="Paponov I."/>
            <person name="Finkler A."/>
            <person name="Soon Heng Tan C."/>
            <person name="Hutchins A.P."/>
            <person name="Weinmeier T."/>
            <person name="Rattei T."/>
            <person name="Chu J.S."/>
            <person name="Gimenez G."/>
            <person name="Irimia M."/>
            <person name="Rigden D.J."/>
            <person name="Fitzpatrick D.A."/>
            <person name="Lorenzo-Morales J."/>
            <person name="Bateman A."/>
            <person name="Chiu C.H."/>
            <person name="Tang P."/>
            <person name="Hegemann P."/>
            <person name="Fromm H."/>
            <person name="Raoult D."/>
            <person name="Greub G."/>
            <person name="Miranda-Saavedra D."/>
            <person name="Chen N."/>
            <person name="Nash P."/>
            <person name="Ginger M.L."/>
            <person name="Horn M."/>
            <person name="Schaap P."/>
            <person name="Caler L."/>
            <person name="Loftus B."/>
        </authorList>
    </citation>
    <scope>NUCLEOTIDE SEQUENCE [LARGE SCALE GENOMIC DNA]</scope>
    <source>
        <strain evidence="3 4">Neff</strain>
    </source>
</reference>
<feature type="domain" description="SAM" evidence="2">
    <location>
        <begin position="32"/>
        <end position="88"/>
    </location>
</feature>
<evidence type="ECO:0000313" key="4">
    <source>
        <dbReference type="Proteomes" id="UP000011083"/>
    </source>
</evidence>
<organism evidence="3 4">
    <name type="scientific">Acanthamoeba castellanii (strain ATCC 30010 / Neff)</name>
    <dbReference type="NCBI Taxonomy" id="1257118"/>
    <lineage>
        <taxon>Eukaryota</taxon>
        <taxon>Amoebozoa</taxon>
        <taxon>Discosea</taxon>
        <taxon>Longamoebia</taxon>
        <taxon>Centramoebida</taxon>
        <taxon>Acanthamoebidae</taxon>
        <taxon>Acanthamoeba</taxon>
    </lineage>
</organism>
<protein>
    <submittedName>
        <fullName evidence="3">SAM domain (Sterile alpha motif) domain containing protein</fullName>
    </submittedName>
</protein>
<feature type="region of interest" description="Disordered" evidence="1">
    <location>
        <begin position="114"/>
        <end position="140"/>
    </location>
</feature>
<dbReference type="SMART" id="SM00454">
    <property type="entry name" value="SAM"/>
    <property type="match status" value="1"/>
</dbReference>
<dbReference type="InterPro" id="IPR001660">
    <property type="entry name" value="SAM"/>
</dbReference>
<evidence type="ECO:0000256" key="1">
    <source>
        <dbReference type="SAM" id="MobiDB-lite"/>
    </source>
</evidence>
<gene>
    <name evidence="3" type="ORF">ACA1_036910</name>
</gene>
<name>L8H0V3_ACACF</name>
<accession>L8H0V3</accession>
<dbReference type="GeneID" id="14919687"/>
<dbReference type="AlphaFoldDB" id="L8H0V3"/>
<feature type="region of interest" description="Disordered" evidence="1">
    <location>
        <begin position="1"/>
        <end position="21"/>
    </location>
</feature>
<dbReference type="OrthoDB" id="271862at2759"/>
<feature type="region of interest" description="Disordered" evidence="1">
    <location>
        <begin position="168"/>
        <end position="258"/>
    </location>
</feature>
<dbReference type="RefSeq" id="XP_004340916.1">
    <property type="nucleotide sequence ID" value="XM_004340868.1"/>
</dbReference>
<evidence type="ECO:0000313" key="3">
    <source>
        <dbReference type="EMBL" id="ELR18857.1"/>
    </source>
</evidence>
<feature type="compositionally biased region" description="Low complexity" evidence="1">
    <location>
        <begin position="1"/>
        <end position="19"/>
    </location>
</feature>
<feature type="compositionally biased region" description="Basic and acidic residues" evidence="1">
    <location>
        <begin position="172"/>
        <end position="202"/>
    </location>
</feature>
<dbReference type="EMBL" id="KB007940">
    <property type="protein sequence ID" value="ELR18857.1"/>
    <property type="molecule type" value="Genomic_DNA"/>
</dbReference>
<dbReference type="InterPro" id="IPR013761">
    <property type="entry name" value="SAM/pointed_sf"/>
</dbReference>
<feature type="compositionally biased region" description="Pro residues" evidence="1">
    <location>
        <begin position="248"/>
        <end position="258"/>
    </location>
</feature>
<dbReference type="Pfam" id="PF00536">
    <property type="entry name" value="SAM_1"/>
    <property type="match status" value="1"/>
</dbReference>
<sequence length="258" mass="29180">MADQQLSNNSPSTPSAALSLPPPVLSPEAEAWLSSNNLNEFVPFLREAGFIDIDSISTITEADAEAIGISQLGARRRLVRAIQRLATTLPPSPLPHPHLTPQHAGSPYGAMPHGLVGSPVDMDDDALSPNSKKKRGPMRCGKCHQWKKTCHGHCTVRCTSFATCPTRHRRAHPELKEEEKEQRRREEEERKRKRDDEKEEKRREKKVRNEEEEEEGDHPQHHPQQPQVQHQQQPSQQQQQQPQQVQPVQPPPLDSQTA</sequence>
<dbReference type="PROSITE" id="PS50105">
    <property type="entry name" value="SAM_DOMAIN"/>
    <property type="match status" value="1"/>
</dbReference>
<feature type="compositionally biased region" description="Low complexity" evidence="1">
    <location>
        <begin position="222"/>
        <end position="247"/>
    </location>
</feature>
<proteinExistence type="predicted"/>
<dbReference type="Gene3D" id="1.10.150.50">
    <property type="entry name" value="Transcription Factor, Ets-1"/>
    <property type="match status" value="1"/>
</dbReference>
<feature type="compositionally biased region" description="Basic residues" evidence="1">
    <location>
        <begin position="131"/>
        <end position="140"/>
    </location>
</feature>